<feature type="region of interest" description="Disordered" evidence="1">
    <location>
        <begin position="71"/>
        <end position="140"/>
    </location>
</feature>
<evidence type="ECO:0000256" key="1">
    <source>
        <dbReference type="SAM" id="MobiDB-lite"/>
    </source>
</evidence>
<dbReference type="RefSeq" id="WP_030132767.1">
    <property type="nucleotide sequence ID" value="NZ_LK021343.1"/>
</dbReference>
<evidence type="ECO:0008006" key="5">
    <source>
        <dbReference type="Google" id="ProtNLM"/>
    </source>
</evidence>
<evidence type="ECO:0000313" key="3">
    <source>
        <dbReference type="EMBL" id="CDQ47311.1"/>
    </source>
</evidence>
<evidence type="ECO:0000313" key="4">
    <source>
        <dbReference type="Proteomes" id="UP000028864"/>
    </source>
</evidence>
<dbReference type="EMBL" id="LK021343">
    <property type="protein sequence ID" value="CDQ47311.1"/>
    <property type="molecule type" value="Genomic_DNA"/>
</dbReference>
<keyword evidence="2" id="KW-0472">Membrane</keyword>
<reference evidence="3" key="2">
    <citation type="submission" date="2015-09" db="EMBL/GenBank/DDBJ databases">
        <title>Draft genome sequence of Mycobacterium neoaurum DSM 44074.</title>
        <authorList>
            <person name="Croce O."/>
            <person name="Robert C."/>
            <person name="Raoult D."/>
            <person name="Drancourt M."/>
        </authorList>
    </citation>
    <scope>NUCLEOTIDE SEQUENCE</scope>
    <source>
        <strain evidence="3">DSM 44074</strain>
    </source>
</reference>
<dbReference type="AlphaFoldDB" id="A0AAV2WUH7"/>
<organism evidence="3 4">
    <name type="scientific">Mycolicibacterium neoaurum</name>
    <name type="common">Mycobacterium neoaurum</name>
    <dbReference type="NCBI Taxonomy" id="1795"/>
    <lineage>
        <taxon>Bacteria</taxon>
        <taxon>Bacillati</taxon>
        <taxon>Actinomycetota</taxon>
        <taxon>Actinomycetes</taxon>
        <taxon>Mycobacteriales</taxon>
        <taxon>Mycobacteriaceae</taxon>
        <taxon>Mycolicibacterium</taxon>
    </lineage>
</organism>
<feature type="compositionally biased region" description="Basic and acidic residues" evidence="1">
    <location>
        <begin position="74"/>
        <end position="91"/>
    </location>
</feature>
<protein>
    <recommendedName>
        <fullName evidence="5">Proline rich protein</fullName>
    </recommendedName>
</protein>
<reference evidence="3" key="1">
    <citation type="submission" date="2014-05" db="EMBL/GenBank/DDBJ databases">
        <authorList>
            <person name="Urmite Genomes"/>
        </authorList>
    </citation>
    <scope>NUCLEOTIDE SEQUENCE</scope>
    <source>
        <strain evidence="3">DSM 44074</strain>
    </source>
</reference>
<dbReference type="Proteomes" id="UP000028864">
    <property type="component" value="Unassembled WGS sequence"/>
</dbReference>
<feature type="region of interest" description="Disordered" evidence="1">
    <location>
        <begin position="1"/>
        <end position="37"/>
    </location>
</feature>
<sequence length="140" mass="14522">MSESEHADNPTAPTAVQASPPPPPPPVAPPPPVHPERARPNRLIQVAAWVGIVAGTVFVVAVIFFSGFILGKSSDGDRHHGPPRDDIEMFHRGGPPPMGPPHVLFPGGPRFQGGPDFEIGPPPGAGQGQGPMPGPTTVPR</sequence>
<gene>
    <name evidence="3" type="ORF">BN1047_05232</name>
</gene>
<keyword evidence="2" id="KW-0812">Transmembrane</keyword>
<name>A0AAV2WUH7_MYCNE</name>
<proteinExistence type="predicted"/>
<evidence type="ECO:0000256" key="2">
    <source>
        <dbReference type="SAM" id="Phobius"/>
    </source>
</evidence>
<feature type="transmembrane region" description="Helical" evidence="2">
    <location>
        <begin position="46"/>
        <end position="70"/>
    </location>
</feature>
<feature type="compositionally biased region" description="Pro residues" evidence="1">
    <location>
        <begin position="19"/>
        <end position="33"/>
    </location>
</feature>
<accession>A0AAV2WUH7</accession>
<keyword evidence="2" id="KW-1133">Transmembrane helix</keyword>